<reference evidence="2 3" key="1">
    <citation type="journal article" date="2020" name="IScience">
        <title>Genome Sequencing of the Endangered Kingdonia uniflora (Circaeasteraceae, Ranunculales) Reveals Potential Mechanisms of Evolutionary Specialization.</title>
        <authorList>
            <person name="Sun Y."/>
            <person name="Deng T."/>
            <person name="Zhang A."/>
            <person name="Moore M.J."/>
            <person name="Landis J.B."/>
            <person name="Lin N."/>
            <person name="Zhang H."/>
            <person name="Zhang X."/>
            <person name="Huang J."/>
            <person name="Zhang X."/>
            <person name="Sun H."/>
            <person name="Wang H."/>
        </authorList>
    </citation>
    <scope>NUCLEOTIDE SEQUENCE [LARGE SCALE GENOMIC DNA]</scope>
    <source>
        <strain evidence="2">TB1705</strain>
        <tissue evidence="2">Leaf</tissue>
    </source>
</reference>
<feature type="region of interest" description="Disordered" evidence="1">
    <location>
        <begin position="53"/>
        <end position="89"/>
    </location>
</feature>
<evidence type="ECO:0000256" key="1">
    <source>
        <dbReference type="SAM" id="MobiDB-lite"/>
    </source>
</evidence>
<dbReference type="Proteomes" id="UP000541444">
    <property type="component" value="Unassembled WGS sequence"/>
</dbReference>
<dbReference type="EMBL" id="JACGCM010000711">
    <property type="protein sequence ID" value="KAF6167986.1"/>
    <property type="molecule type" value="Genomic_DNA"/>
</dbReference>
<sequence>MLNLINMFSVAPTVVEVESPDIEIKGHSEEKGSSLCEISPTINQHCSFAESAEEPNKLIDNKPEPWKTSRTESPLKGLFLSNPSLLSLA</sequence>
<accession>A0A7J7NLI5</accession>
<proteinExistence type="predicted"/>
<gene>
    <name evidence="2" type="ORF">GIB67_020556</name>
</gene>
<feature type="compositionally biased region" description="Basic and acidic residues" evidence="1">
    <location>
        <begin position="54"/>
        <end position="70"/>
    </location>
</feature>
<comment type="caution">
    <text evidence="2">The sequence shown here is derived from an EMBL/GenBank/DDBJ whole genome shotgun (WGS) entry which is preliminary data.</text>
</comment>
<keyword evidence="3" id="KW-1185">Reference proteome</keyword>
<protein>
    <submittedName>
        <fullName evidence="2">Uncharacterized protein</fullName>
    </submittedName>
</protein>
<dbReference type="AlphaFoldDB" id="A0A7J7NLI5"/>
<dbReference type="OrthoDB" id="1079501at2759"/>
<evidence type="ECO:0000313" key="3">
    <source>
        <dbReference type="Proteomes" id="UP000541444"/>
    </source>
</evidence>
<name>A0A7J7NLI5_9MAGN</name>
<evidence type="ECO:0000313" key="2">
    <source>
        <dbReference type="EMBL" id="KAF6167986.1"/>
    </source>
</evidence>
<organism evidence="2 3">
    <name type="scientific">Kingdonia uniflora</name>
    <dbReference type="NCBI Taxonomy" id="39325"/>
    <lineage>
        <taxon>Eukaryota</taxon>
        <taxon>Viridiplantae</taxon>
        <taxon>Streptophyta</taxon>
        <taxon>Embryophyta</taxon>
        <taxon>Tracheophyta</taxon>
        <taxon>Spermatophyta</taxon>
        <taxon>Magnoliopsida</taxon>
        <taxon>Ranunculales</taxon>
        <taxon>Circaeasteraceae</taxon>
        <taxon>Kingdonia</taxon>
    </lineage>
</organism>